<evidence type="ECO:0000313" key="2">
    <source>
        <dbReference type="Proteomes" id="UP000662904"/>
    </source>
</evidence>
<proteinExistence type="predicted"/>
<reference evidence="1" key="1">
    <citation type="submission" date="2020-07" db="EMBL/GenBank/DDBJ databases">
        <title>Koleobacter methoxysyntrophicus gen. nov., sp. nov., a novel anaerobic bacterium isolated from deep subsurface oil field and proposal of Koleobacterales ord. nov. in the phylum Firmicutes.</title>
        <authorList>
            <person name="Sakamoto S."/>
            <person name="Tamaki H."/>
        </authorList>
    </citation>
    <scope>NUCLEOTIDE SEQUENCE</scope>
    <source>
        <strain evidence="1">NRmbB1</strain>
    </source>
</reference>
<dbReference type="Proteomes" id="UP000662904">
    <property type="component" value="Chromosome"/>
</dbReference>
<dbReference type="EMBL" id="CP059066">
    <property type="protein sequence ID" value="QSQ10523.1"/>
    <property type="molecule type" value="Genomic_DNA"/>
</dbReference>
<protein>
    <submittedName>
        <fullName evidence="1">Uncharacterized protein</fullName>
    </submittedName>
</protein>
<keyword evidence="2" id="KW-1185">Reference proteome</keyword>
<evidence type="ECO:0000313" key="1">
    <source>
        <dbReference type="EMBL" id="QSQ10523.1"/>
    </source>
</evidence>
<accession>A0A8A0RQI4</accession>
<name>A0A8A0RQI4_9FIRM</name>
<sequence length="229" mass="26791">MPQKFVEKIIEKLREAVSEAEKRAYARTISAELLNEIIETIKKHPAGGMIEADGGAVAKRYSYRAETTYVFAAWYWSPLRWKYKISADRRQAEEVRYGRGGGFYYKGRREAWKVLFEERYELLKKKLYKRRVKKAGLPMLDGLVEAGKVCGGILLAKTNRNVFLGTPDRWYRLPDTVSEAVLFRDIEKVNPWTVLWQLGFRKRKREWTPKLAKELTVFFVTGELTGWKL</sequence>
<dbReference type="AlphaFoldDB" id="A0A8A0RQI4"/>
<gene>
    <name evidence="1" type="ORF">H0A61_02931</name>
</gene>
<organism evidence="1 2">
    <name type="scientific">Koleobacter methoxysyntrophicus</name>
    <dbReference type="NCBI Taxonomy" id="2751313"/>
    <lineage>
        <taxon>Bacteria</taxon>
        <taxon>Bacillati</taxon>
        <taxon>Bacillota</taxon>
        <taxon>Clostridia</taxon>
        <taxon>Koleobacterales</taxon>
        <taxon>Koleobacteraceae</taxon>
        <taxon>Koleobacter</taxon>
    </lineage>
</organism>
<dbReference type="RefSeq" id="WP_206707830.1">
    <property type="nucleotide sequence ID" value="NZ_CP059066.1"/>
</dbReference>
<dbReference type="KEGG" id="kme:H0A61_02931"/>